<dbReference type="AlphaFoldDB" id="A0A026WK32"/>
<dbReference type="Proteomes" id="UP000053097">
    <property type="component" value="Unassembled WGS sequence"/>
</dbReference>
<organism evidence="1 2">
    <name type="scientific">Ooceraea biroi</name>
    <name type="common">Clonal raider ant</name>
    <name type="synonym">Cerapachys biroi</name>
    <dbReference type="NCBI Taxonomy" id="2015173"/>
    <lineage>
        <taxon>Eukaryota</taxon>
        <taxon>Metazoa</taxon>
        <taxon>Ecdysozoa</taxon>
        <taxon>Arthropoda</taxon>
        <taxon>Hexapoda</taxon>
        <taxon>Insecta</taxon>
        <taxon>Pterygota</taxon>
        <taxon>Neoptera</taxon>
        <taxon>Endopterygota</taxon>
        <taxon>Hymenoptera</taxon>
        <taxon>Apocrita</taxon>
        <taxon>Aculeata</taxon>
        <taxon>Formicoidea</taxon>
        <taxon>Formicidae</taxon>
        <taxon>Dorylinae</taxon>
        <taxon>Ooceraea</taxon>
    </lineage>
</organism>
<sequence length="75" mass="8750">MFQRLCQKLRETGSLITRTSLVYRERPTTRDDMIHRISEAIRSLGDDEILRATNSFQNRIDTCIAANGAHFEYFV</sequence>
<gene>
    <name evidence="1" type="ORF">X777_04745</name>
</gene>
<evidence type="ECO:0000313" key="2">
    <source>
        <dbReference type="Proteomes" id="UP000053097"/>
    </source>
</evidence>
<proteinExistence type="predicted"/>
<protein>
    <submittedName>
        <fullName evidence="1">Uncharacterized protein</fullName>
    </submittedName>
</protein>
<dbReference type="OrthoDB" id="9986793at2759"/>
<dbReference type="OMA" id="MICRINE"/>
<dbReference type="EMBL" id="KK107202">
    <property type="protein sequence ID" value="EZA55464.1"/>
    <property type="molecule type" value="Genomic_DNA"/>
</dbReference>
<keyword evidence="2" id="KW-1185">Reference proteome</keyword>
<name>A0A026WK32_OOCBI</name>
<reference evidence="1 2" key="1">
    <citation type="journal article" date="2014" name="Curr. Biol.">
        <title>The genome of the clonal raider ant Cerapachys biroi.</title>
        <authorList>
            <person name="Oxley P.R."/>
            <person name="Ji L."/>
            <person name="Fetter-Pruneda I."/>
            <person name="McKenzie S.K."/>
            <person name="Li C."/>
            <person name="Hu H."/>
            <person name="Zhang G."/>
            <person name="Kronauer D.J."/>
        </authorList>
    </citation>
    <scope>NUCLEOTIDE SEQUENCE [LARGE SCALE GENOMIC DNA]</scope>
</reference>
<dbReference type="Gene3D" id="3.30.420.10">
    <property type="entry name" value="Ribonuclease H-like superfamily/Ribonuclease H"/>
    <property type="match status" value="1"/>
</dbReference>
<accession>A0A026WK32</accession>
<dbReference type="InterPro" id="IPR036397">
    <property type="entry name" value="RNaseH_sf"/>
</dbReference>
<dbReference type="GO" id="GO:0003676">
    <property type="term" value="F:nucleic acid binding"/>
    <property type="evidence" value="ECO:0007669"/>
    <property type="project" value="InterPro"/>
</dbReference>
<evidence type="ECO:0000313" key="1">
    <source>
        <dbReference type="EMBL" id="EZA55464.1"/>
    </source>
</evidence>